<evidence type="ECO:0000256" key="1">
    <source>
        <dbReference type="SAM" id="MobiDB-lite"/>
    </source>
</evidence>
<evidence type="ECO:0000313" key="3">
    <source>
        <dbReference type="Proteomes" id="UP000586827"/>
    </source>
</evidence>
<gene>
    <name evidence="2" type="ORF">HLB23_38215</name>
</gene>
<keyword evidence="3" id="KW-1185">Reference proteome</keyword>
<evidence type="ECO:0000313" key="2">
    <source>
        <dbReference type="EMBL" id="NNH75623.1"/>
    </source>
</evidence>
<name>A0A849C9W8_9NOCA</name>
<comment type="caution">
    <text evidence="2">The sequence shown here is derived from an EMBL/GenBank/DDBJ whole genome shotgun (WGS) entry which is preliminary data.</text>
</comment>
<accession>A0A849C9W8</accession>
<reference evidence="2 3" key="1">
    <citation type="submission" date="2020-05" db="EMBL/GenBank/DDBJ databases">
        <title>MicrobeNet Type strains.</title>
        <authorList>
            <person name="Nicholson A.C."/>
        </authorList>
    </citation>
    <scope>NUCLEOTIDE SEQUENCE [LARGE SCALE GENOMIC DNA]</scope>
    <source>
        <strain evidence="2 3">JCM 3224</strain>
    </source>
</reference>
<organism evidence="2 3">
    <name type="scientific">Nocardia uniformis</name>
    <dbReference type="NCBI Taxonomy" id="53432"/>
    <lineage>
        <taxon>Bacteria</taxon>
        <taxon>Bacillati</taxon>
        <taxon>Actinomycetota</taxon>
        <taxon>Actinomycetes</taxon>
        <taxon>Mycobacteriales</taxon>
        <taxon>Nocardiaceae</taxon>
        <taxon>Nocardia</taxon>
    </lineage>
</organism>
<proteinExistence type="predicted"/>
<protein>
    <submittedName>
        <fullName evidence="2">Uncharacterized protein</fullName>
    </submittedName>
</protein>
<dbReference type="RefSeq" id="WP_067519824.1">
    <property type="nucleotide sequence ID" value="NZ_JABELX010000024.1"/>
</dbReference>
<dbReference type="Proteomes" id="UP000586827">
    <property type="component" value="Unassembled WGS sequence"/>
</dbReference>
<feature type="region of interest" description="Disordered" evidence="1">
    <location>
        <begin position="1"/>
        <end position="26"/>
    </location>
</feature>
<dbReference type="EMBL" id="JABELX010000024">
    <property type="protein sequence ID" value="NNH75623.1"/>
    <property type="molecule type" value="Genomic_DNA"/>
</dbReference>
<feature type="compositionally biased region" description="Low complexity" evidence="1">
    <location>
        <begin position="1"/>
        <end position="15"/>
    </location>
</feature>
<dbReference type="AlphaFoldDB" id="A0A849C9W8"/>
<sequence>MNATTAADAATATDASGRMESGVPHLDSGAVRVDAEIELVSSGATAGSRDAIHADEVSMR</sequence>